<feature type="region of interest" description="Disordered" evidence="1">
    <location>
        <begin position="238"/>
        <end position="286"/>
    </location>
</feature>
<evidence type="ECO:0000256" key="1">
    <source>
        <dbReference type="SAM" id="MobiDB-lite"/>
    </source>
</evidence>
<feature type="compositionally biased region" description="Low complexity" evidence="1">
    <location>
        <begin position="259"/>
        <end position="271"/>
    </location>
</feature>
<evidence type="ECO:0000313" key="2">
    <source>
        <dbReference type="EMBL" id="JAD17602.1"/>
    </source>
</evidence>
<reference evidence="2" key="1">
    <citation type="submission" date="2014-09" db="EMBL/GenBank/DDBJ databases">
        <authorList>
            <person name="Magalhaes I.L.F."/>
            <person name="Oliveira U."/>
            <person name="Santos F.R."/>
            <person name="Vidigal T.H.D.A."/>
            <person name="Brescovit A.D."/>
            <person name="Santos A.J."/>
        </authorList>
    </citation>
    <scope>NUCLEOTIDE SEQUENCE</scope>
    <source>
        <tissue evidence="2">Shoot tissue taken approximately 20 cm above the soil surface</tissue>
    </source>
</reference>
<dbReference type="EMBL" id="GBRH01280293">
    <property type="protein sequence ID" value="JAD17602.1"/>
    <property type="molecule type" value="Transcribed_RNA"/>
</dbReference>
<dbReference type="PANTHER" id="PTHR33075">
    <property type="entry name" value="OS02G0499800 PROTEIN"/>
    <property type="match status" value="1"/>
</dbReference>
<sequence length="286" mass="31810">MQICRVEIMGAPDSDPVFESFQIVSMPWRPKHNADSVRLWAKYFAPMGHLDVLVDVPHEWAPFFTAMLLSPTHFVWAKQFLASKAWAFFQHVAPNGGSFKFHFPPGCPLDKAPTCSNWNSYDFQEPSCRVPTAPHIEDSQPVQSAHSTPTNQGIDFPTISASTSNLHIKRKMPKKAPIFDTEVICSARVQEMNNGLKKDSSPDRNCFACLATPPILSNKVIRNLGTSLCKVPEKNLQDDKLTKKHTTKAVIGSSKNEDSSSASQSPNTSTSKNGQEDKNKNAKRKK</sequence>
<name>A0A0A9UFK7_ARUDO</name>
<feature type="region of interest" description="Disordered" evidence="1">
    <location>
        <begin position="132"/>
        <end position="156"/>
    </location>
</feature>
<reference evidence="2" key="2">
    <citation type="journal article" date="2015" name="Data Brief">
        <title>Shoot transcriptome of the giant reed, Arundo donax.</title>
        <authorList>
            <person name="Barrero R.A."/>
            <person name="Guerrero F.D."/>
            <person name="Moolhuijzen P."/>
            <person name="Goolsby J.A."/>
            <person name="Tidwell J."/>
            <person name="Bellgard S.E."/>
            <person name="Bellgard M.I."/>
        </authorList>
    </citation>
    <scope>NUCLEOTIDE SEQUENCE</scope>
    <source>
        <tissue evidence="2">Shoot tissue taken approximately 20 cm above the soil surface</tissue>
    </source>
</reference>
<organism evidence="2">
    <name type="scientific">Arundo donax</name>
    <name type="common">Giant reed</name>
    <name type="synonym">Donax arundinaceus</name>
    <dbReference type="NCBI Taxonomy" id="35708"/>
    <lineage>
        <taxon>Eukaryota</taxon>
        <taxon>Viridiplantae</taxon>
        <taxon>Streptophyta</taxon>
        <taxon>Embryophyta</taxon>
        <taxon>Tracheophyta</taxon>
        <taxon>Spermatophyta</taxon>
        <taxon>Magnoliopsida</taxon>
        <taxon>Liliopsida</taxon>
        <taxon>Poales</taxon>
        <taxon>Poaceae</taxon>
        <taxon>PACMAD clade</taxon>
        <taxon>Arundinoideae</taxon>
        <taxon>Arundineae</taxon>
        <taxon>Arundo</taxon>
    </lineage>
</organism>
<dbReference type="AlphaFoldDB" id="A0A0A9UFK7"/>
<feature type="compositionally biased region" description="Polar residues" evidence="1">
    <location>
        <begin position="140"/>
        <end position="156"/>
    </location>
</feature>
<accession>A0A0A9UFK7</accession>
<proteinExistence type="predicted"/>
<protein>
    <submittedName>
        <fullName evidence="2">Uncharacterized protein</fullName>
    </submittedName>
</protein>